<feature type="non-terminal residue" evidence="1">
    <location>
        <position position="1"/>
    </location>
</feature>
<proteinExistence type="predicted"/>
<gene>
    <name evidence="1" type="ORF">EV182_006406</name>
</gene>
<accession>A0ACC1HMA6</accession>
<sequence length="248" mass="26798">AFDAVLSVLGVPSEMLLSPTPRTRKGEGEGRPLPIKLIVDAVLGTDVPAVRCEGARALVNVIARSFINMASSPKQSAELQTRAVTVISRGNSGASYPLVEPLVRVLVFDGMRHRIILHEALKGLVILTAVDPARYSYSVQIVEMLDQEFVGCQQQSVGEEKEENKEEVEETSPPKALGAILVAILGDQSHETYAVQTYEQVVTMVRILADTYASSPSKQFVRGKDIITHELVPLLPPVDNITTAAGAE</sequence>
<protein>
    <submittedName>
        <fullName evidence="1">Uncharacterized protein</fullName>
    </submittedName>
</protein>
<evidence type="ECO:0000313" key="1">
    <source>
        <dbReference type="EMBL" id="KAJ1677327.1"/>
    </source>
</evidence>
<evidence type="ECO:0000313" key="2">
    <source>
        <dbReference type="Proteomes" id="UP001145114"/>
    </source>
</evidence>
<dbReference type="Proteomes" id="UP001145114">
    <property type="component" value="Unassembled WGS sequence"/>
</dbReference>
<name>A0ACC1HMA6_9FUNG</name>
<comment type="caution">
    <text evidence="1">The sequence shown here is derived from an EMBL/GenBank/DDBJ whole genome shotgun (WGS) entry which is preliminary data.</text>
</comment>
<reference evidence="1" key="1">
    <citation type="submission" date="2022-06" db="EMBL/GenBank/DDBJ databases">
        <title>Phylogenomic reconstructions and comparative analyses of Kickxellomycotina fungi.</title>
        <authorList>
            <person name="Reynolds N.K."/>
            <person name="Stajich J.E."/>
            <person name="Barry K."/>
            <person name="Grigoriev I.V."/>
            <person name="Crous P."/>
            <person name="Smith M.E."/>
        </authorList>
    </citation>
    <scope>NUCLEOTIDE SEQUENCE</scope>
    <source>
        <strain evidence="1">RSA 2271</strain>
    </source>
</reference>
<dbReference type="EMBL" id="JAMZIH010002618">
    <property type="protein sequence ID" value="KAJ1677327.1"/>
    <property type="molecule type" value="Genomic_DNA"/>
</dbReference>
<organism evidence="1 2">
    <name type="scientific">Spiromyces aspiralis</name>
    <dbReference type="NCBI Taxonomy" id="68401"/>
    <lineage>
        <taxon>Eukaryota</taxon>
        <taxon>Fungi</taxon>
        <taxon>Fungi incertae sedis</taxon>
        <taxon>Zoopagomycota</taxon>
        <taxon>Kickxellomycotina</taxon>
        <taxon>Kickxellomycetes</taxon>
        <taxon>Kickxellales</taxon>
        <taxon>Kickxellaceae</taxon>
        <taxon>Spiromyces</taxon>
    </lineage>
</organism>
<keyword evidence="2" id="KW-1185">Reference proteome</keyword>